<dbReference type="InterPro" id="IPR006204">
    <property type="entry name" value="GHMP_kinase_N_dom"/>
</dbReference>
<dbReference type="HAMAP" id="MF_00061">
    <property type="entry name" value="IspE"/>
    <property type="match status" value="1"/>
</dbReference>
<evidence type="ECO:0000256" key="5">
    <source>
        <dbReference type="ARBA" id="ARBA00022840"/>
    </source>
</evidence>
<dbReference type="PANTHER" id="PTHR43527">
    <property type="entry name" value="4-DIPHOSPHOCYTIDYL-2-C-METHYL-D-ERYTHRITOL KINASE, CHLOROPLASTIC"/>
    <property type="match status" value="1"/>
</dbReference>
<dbReference type="GO" id="GO:0050515">
    <property type="term" value="F:4-(cytidine 5'-diphospho)-2-C-methyl-D-erythritol kinase activity"/>
    <property type="evidence" value="ECO:0007669"/>
    <property type="project" value="UniProtKB-UniRule"/>
</dbReference>
<evidence type="ECO:0000256" key="1">
    <source>
        <dbReference type="ARBA" id="ARBA00017473"/>
    </source>
</evidence>
<dbReference type="InterPro" id="IPR014721">
    <property type="entry name" value="Ribsml_uS5_D2-typ_fold_subgr"/>
</dbReference>
<feature type="active site" evidence="6">
    <location>
        <position position="158"/>
    </location>
</feature>
<dbReference type="InterPro" id="IPR004424">
    <property type="entry name" value="IspE"/>
</dbReference>
<feature type="active site" evidence="6">
    <location>
        <position position="29"/>
    </location>
</feature>
<dbReference type="InterPro" id="IPR036554">
    <property type="entry name" value="GHMP_kinase_C_sf"/>
</dbReference>
<keyword evidence="4 6" id="KW-0418">Kinase</keyword>
<reference evidence="8 9" key="2">
    <citation type="journal article" date="2012" name="Stand. Genomic Sci.">
        <title>Complete genome sequence of the termite hindgut bacterium Spirochaeta coccoides type strain (SPN1(T)), reclassification in the genus Sphaerochaeta as Sphaerochaeta coccoides comb. nov. and emendations of the family Spirochaetaceae and the genus Sphaerochaeta.</title>
        <authorList>
            <person name="Abt B."/>
            <person name="Han C."/>
            <person name="Scheuner C."/>
            <person name="Lu M."/>
            <person name="Lapidus A."/>
            <person name="Nolan M."/>
            <person name="Lucas S."/>
            <person name="Hammon N."/>
            <person name="Deshpande S."/>
            <person name="Cheng J.F."/>
            <person name="Tapia R."/>
            <person name="Goodwin L.A."/>
            <person name="Pitluck S."/>
            <person name="Liolios K."/>
            <person name="Pagani I."/>
            <person name="Ivanova N."/>
            <person name="Mavromatis K."/>
            <person name="Mikhailova N."/>
            <person name="Huntemann M."/>
            <person name="Pati A."/>
            <person name="Chen A."/>
            <person name="Palaniappan K."/>
            <person name="Land M."/>
            <person name="Hauser L."/>
            <person name="Brambilla E.M."/>
            <person name="Rohde M."/>
            <person name="Spring S."/>
            <person name="Gronow S."/>
            <person name="Goker M."/>
            <person name="Woyke T."/>
            <person name="Bristow J."/>
            <person name="Eisen J.A."/>
            <person name="Markowitz V."/>
            <person name="Hugenholtz P."/>
            <person name="Kyrpides N.C."/>
            <person name="Klenk H.P."/>
            <person name="Detter J.C."/>
        </authorList>
    </citation>
    <scope>NUCLEOTIDE SEQUENCE [LARGE SCALE GENOMIC DNA]</scope>
    <source>
        <strain evidence="9">ATCC BAA-1237 / DSM 17374 / SPN1</strain>
    </source>
</reference>
<comment type="catalytic activity">
    <reaction evidence="6">
        <text>4-CDP-2-C-methyl-D-erythritol + ATP = 4-CDP-2-C-methyl-D-erythritol 2-phosphate + ADP + H(+)</text>
        <dbReference type="Rhea" id="RHEA:18437"/>
        <dbReference type="ChEBI" id="CHEBI:15378"/>
        <dbReference type="ChEBI" id="CHEBI:30616"/>
        <dbReference type="ChEBI" id="CHEBI:57823"/>
        <dbReference type="ChEBI" id="CHEBI:57919"/>
        <dbReference type="ChEBI" id="CHEBI:456216"/>
        <dbReference type="EC" id="2.7.1.148"/>
    </reaction>
</comment>
<organism evidence="8 9">
    <name type="scientific">Parasphaerochaeta coccoides (strain ATCC BAA-1237 / DSM 17374 / SPN1)</name>
    <name type="common">Sphaerochaeta coccoides</name>
    <dbReference type="NCBI Taxonomy" id="760011"/>
    <lineage>
        <taxon>Bacteria</taxon>
        <taxon>Pseudomonadati</taxon>
        <taxon>Spirochaetota</taxon>
        <taxon>Spirochaetia</taxon>
        <taxon>Spirochaetales</taxon>
        <taxon>Sphaerochaetaceae</taxon>
        <taxon>Parasphaerochaeta</taxon>
    </lineage>
</organism>
<reference evidence="9" key="1">
    <citation type="submission" date="2011-04" db="EMBL/GenBank/DDBJ databases">
        <title>The complete genome of Spirochaeta coccoides DSM 17374.</title>
        <authorList>
            <person name="Lucas S."/>
            <person name="Copeland A."/>
            <person name="Lapidus A."/>
            <person name="Bruce D."/>
            <person name="Goodwin L."/>
            <person name="Pitluck S."/>
            <person name="Peters L."/>
            <person name="Kyrpides N."/>
            <person name="Mavromatis K."/>
            <person name="Pagani I."/>
            <person name="Ivanova N."/>
            <person name="Ovchinnikova G."/>
            <person name="Lu M."/>
            <person name="Detter J.C."/>
            <person name="Tapia R."/>
            <person name="Han C."/>
            <person name="Land M."/>
            <person name="Hauser L."/>
            <person name="Markowitz V."/>
            <person name="Cheng J.-F."/>
            <person name="Hugenholtz P."/>
            <person name="Woyke T."/>
            <person name="Wu D."/>
            <person name="Spring S."/>
            <person name="Schroeder M."/>
            <person name="Brambilla E."/>
            <person name="Klenk H.-P."/>
            <person name="Eisen J.A."/>
        </authorList>
    </citation>
    <scope>NUCLEOTIDE SEQUENCE [LARGE SCALE GENOMIC DNA]</scope>
    <source>
        <strain evidence="9">ATCC BAA-1237 / DSM 17374 / SPN1</strain>
    </source>
</reference>
<comment type="similarity">
    <text evidence="6">Belongs to the GHMP kinase family. IspE subfamily.</text>
</comment>
<evidence type="ECO:0000259" key="7">
    <source>
        <dbReference type="Pfam" id="PF00288"/>
    </source>
</evidence>
<dbReference type="PANTHER" id="PTHR43527:SF2">
    <property type="entry name" value="4-DIPHOSPHOCYTIDYL-2-C-METHYL-D-ERYTHRITOL KINASE, CHLOROPLASTIC"/>
    <property type="match status" value="1"/>
</dbReference>
<evidence type="ECO:0000256" key="4">
    <source>
        <dbReference type="ARBA" id="ARBA00022777"/>
    </source>
</evidence>
<keyword evidence="9" id="KW-1185">Reference proteome</keyword>
<gene>
    <name evidence="6" type="primary">ispE</name>
    <name evidence="8" type="ordered locus">Spico_0976</name>
</gene>
<dbReference type="PIRSF" id="PIRSF010376">
    <property type="entry name" value="IspE"/>
    <property type="match status" value="1"/>
</dbReference>
<comment type="function">
    <text evidence="6">Catalyzes the phosphorylation of the position 2 hydroxy group of 4-diphosphocytidyl-2C-methyl-D-erythritol.</text>
</comment>
<dbReference type="OrthoDB" id="9809438at2"/>
<dbReference type="SUPFAM" id="SSF54211">
    <property type="entry name" value="Ribosomal protein S5 domain 2-like"/>
    <property type="match status" value="1"/>
</dbReference>
<dbReference type="Gene3D" id="3.30.230.10">
    <property type="match status" value="1"/>
</dbReference>
<evidence type="ECO:0000256" key="2">
    <source>
        <dbReference type="ARBA" id="ARBA00022679"/>
    </source>
</evidence>
<dbReference type="UniPathway" id="UPA00056">
    <property type="reaction ID" value="UER00094"/>
</dbReference>
<dbReference type="EMBL" id="CP002659">
    <property type="protein sequence ID" value="AEC02200.1"/>
    <property type="molecule type" value="Genomic_DNA"/>
</dbReference>
<dbReference type="KEGG" id="scc:Spico_0976"/>
<dbReference type="GO" id="GO:0005524">
    <property type="term" value="F:ATP binding"/>
    <property type="evidence" value="ECO:0007669"/>
    <property type="project" value="UniProtKB-UniRule"/>
</dbReference>
<evidence type="ECO:0000256" key="3">
    <source>
        <dbReference type="ARBA" id="ARBA00022741"/>
    </source>
</evidence>
<dbReference type="GO" id="GO:0019288">
    <property type="term" value="P:isopentenyl diphosphate biosynthetic process, methylerythritol 4-phosphate pathway"/>
    <property type="evidence" value="ECO:0007669"/>
    <property type="project" value="UniProtKB-UniRule"/>
</dbReference>
<keyword evidence="3 6" id="KW-0547">Nucleotide-binding</keyword>
<dbReference type="EC" id="2.7.1.148" evidence="6"/>
<dbReference type="AlphaFoldDB" id="F4GJD5"/>
<keyword evidence="2 6" id="KW-0808">Transferase</keyword>
<keyword evidence="6" id="KW-0414">Isoprene biosynthesis</keyword>
<dbReference type="GO" id="GO:0016114">
    <property type="term" value="P:terpenoid biosynthetic process"/>
    <property type="evidence" value="ECO:0007669"/>
    <property type="project" value="InterPro"/>
</dbReference>
<dbReference type="InterPro" id="IPR020568">
    <property type="entry name" value="Ribosomal_Su5_D2-typ_SF"/>
</dbReference>
<keyword evidence="5 6" id="KW-0067">ATP-binding</keyword>
<evidence type="ECO:0000313" key="8">
    <source>
        <dbReference type="EMBL" id="AEC02200.1"/>
    </source>
</evidence>
<comment type="pathway">
    <text evidence="6">Isoprenoid biosynthesis; isopentenyl diphosphate biosynthesis via DXP pathway; isopentenyl diphosphate from 1-deoxy-D-xylulose 5-phosphate: step 3/6.</text>
</comment>
<evidence type="ECO:0000256" key="6">
    <source>
        <dbReference type="HAMAP-Rule" id="MF_00061"/>
    </source>
</evidence>
<feature type="domain" description="GHMP kinase N-terminal" evidence="7">
    <location>
        <begin position="89"/>
        <end position="165"/>
    </location>
</feature>
<name>F4GJD5_PARC1</name>
<dbReference type="Pfam" id="PF00288">
    <property type="entry name" value="GHMP_kinases_N"/>
    <property type="match status" value="1"/>
</dbReference>
<feature type="binding site" evidence="6">
    <location>
        <begin position="114"/>
        <end position="124"/>
    </location>
    <ligand>
        <name>ATP</name>
        <dbReference type="ChEBI" id="CHEBI:30616"/>
    </ligand>
</feature>
<proteinExistence type="inferred from homology"/>
<dbReference type="Gene3D" id="3.30.70.890">
    <property type="entry name" value="GHMP kinase, C-terminal domain"/>
    <property type="match status" value="1"/>
</dbReference>
<dbReference type="RefSeq" id="WP_013739595.1">
    <property type="nucleotide sequence ID" value="NC_015436.1"/>
</dbReference>
<dbReference type="eggNOG" id="COG1947">
    <property type="taxonomic scope" value="Bacteria"/>
</dbReference>
<accession>F4GJD5</accession>
<evidence type="ECO:0000313" key="9">
    <source>
        <dbReference type="Proteomes" id="UP000007939"/>
    </source>
</evidence>
<dbReference type="Proteomes" id="UP000007939">
    <property type="component" value="Chromosome"/>
</dbReference>
<sequence length="317" mass="34311">MESRAGRLDSRLISCYRAFMTAIHPSYAKVNLHLEVGAKGFDGYHDISTVFHLVSLHDDVSVELRLSDKFSCSVTGLESICRPGEDSLHRAAEAWCHATGRPLSLDIRVTKRIPSGAGLGGGSSNAATLLSILDAAAPGGYSMGRKRLMELGTTLGSDVPFFLSGYTAAIGEGRGERLTPLKAVRDAHALIVMPPFSVSTPHAYLSLDTLRGGDSVSLHRFSFMAGDSSRLSSLLEDDVTKWMFSNDFRLTCGHEDVYDALEALGRKVPGVFSSLTGSGAAWVFISRKLLSLKDIQTQISRLFGVRFVMFSAILLFS</sequence>
<dbReference type="HOGENOM" id="CLU_053057_1_1_12"/>
<dbReference type="STRING" id="760011.Spico_0976"/>
<protein>
    <recommendedName>
        <fullName evidence="1 6">4-diphosphocytidyl-2-C-methyl-D-erythritol kinase</fullName>
        <shortName evidence="6">CMK</shortName>
        <ecNumber evidence="6">2.7.1.148</ecNumber>
    </recommendedName>
    <alternativeName>
        <fullName evidence="6">4-(cytidine-5'-diphospho)-2-C-methyl-D-erythritol kinase</fullName>
    </alternativeName>
</protein>